<dbReference type="AlphaFoldDB" id="A0A843WH17"/>
<evidence type="ECO:0000313" key="2">
    <source>
        <dbReference type="Proteomes" id="UP000652761"/>
    </source>
</evidence>
<dbReference type="Gene3D" id="1.25.40.10">
    <property type="entry name" value="Tetratricopeptide repeat domain"/>
    <property type="match status" value="1"/>
</dbReference>
<name>A0A843WH17_COLES</name>
<dbReference type="EMBL" id="NMUH01003307">
    <property type="protein sequence ID" value="MQM04901.1"/>
    <property type="molecule type" value="Genomic_DNA"/>
</dbReference>
<reference evidence="1" key="1">
    <citation type="submission" date="2017-07" db="EMBL/GenBank/DDBJ databases">
        <title>Taro Niue Genome Assembly and Annotation.</title>
        <authorList>
            <person name="Atibalentja N."/>
            <person name="Keating K."/>
            <person name="Fields C.J."/>
        </authorList>
    </citation>
    <scope>NUCLEOTIDE SEQUENCE</scope>
    <source>
        <strain evidence="1">Niue_2</strain>
        <tissue evidence="1">Leaf</tissue>
    </source>
</reference>
<gene>
    <name evidence="1" type="ORF">Taro_037708</name>
</gene>
<sequence>MVGRNVVSRATLIRACTNCGRLKEALGLDIHIHLENMEPNEVTLPNVLTACSRARDLDTGKRVRGDMIRRS</sequence>
<organism evidence="1 2">
    <name type="scientific">Colocasia esculenta</name>
    <name type="common">Wild taro</name>
    <name type="synonym">Arum esculentum</name>
    <dbReference type="NCBI Taxonomy" id="4460"/>
    <lineage>
        <taxon>Eukaryota</taxon>
        <taxon>Viridiplantae</taxon>
        <taxon>Streptophyta</taxon>
        <taxon>Embryophyta</taxon>
        <taxon>Tracheophyta</taxon>
        <taxon>Spermatophyta</taxon>
        <taxon>Magnoliopsida</taxon>
        <taxon>Liliopsida</taxon>
        <taxon>Araceae</taxon>
        <taxon>Aroideae</taxon>
        <taxon>Colocasieae</taxon>
        <taxon>Colocasia</taxon>
    </lineage>
</organism>
<dbReference type="OrthoDB" id="1877720at2759"/>
<dbReference type="Proteomes" id="UP000652761">
    <property type="component" value="Unassembled WGS sequence"/>
</dbReference>
<evidence type="ECO:0000313" key="1">
    <source>
        <dbReference type="EMBL" id="MQM04901.1"/>
    </source>
</evidence>
<protein>
    <submittedName>
        <fullName evidence="1">Uncharacterized protein</fullName>
    </submittedName>
</protein>
<keyword evidence="2" id="KW-1185">Reference proteome</keyword>
<proteinExistence type="predicted"/>
<dbReference type="InterPro" id="IPR011990">
    <property type="entry name" value="TPR-like_helical_dom_sf"/>
</dbReference>
<accession>A0A843WH17</accession>
<comment type="caution">
    <text evidence="1">The sequence shown here is derived from an EMBL/GenBank/DDBJ whole genome shotgun (WGS) entry which is preliminary data.</text>
</comment>